<keyword evidence="3" id="KW-0963">Cytoplasm</keyword>
<evidence type="ECO:0000256" key="3">
    <source>
        <dbReference type="ARBA" id="ARBA00022490"/>
    </source>
</evidence>
<evidence type="ECO:0000313" key="9">
    <source>
        <dbReference type="EMBL" id="CAF3985676.1"/>
    </source>
</evidence>
<accession>A0A816ZVX8</accession>
<dbReference type="PROSITE" id="PS50020">
    <property type="entry name" value="WW_DOMAIN_2"/>
    <property type="match status" value="2"/>
</dbReference>
<dbReference type="PANTHER" id="PTHR17616">
    <property type="entry name" value="YES-ASSOCIATED PROTEIN YAP1 FAMILY MEMBER"/>
    <property type="match status" value="1"/>
</dbReference>
<name>A0A816ZVX8_9BILA</name>
<dbReference type="SUPFAM" id="SSF51045">
    <property type="entry name" value="WW domain"/>
    <property type="match status" value="2"/>
</dbReference>
<evidence type="ECO:0000256" key="1">
    <source>
        <dbReference type="ARBA" id="ARBA00004123"/>
    </source>
</evidence>
<sequence length="161" mass="18257">MNTNRSNSQLVKSLSDTKIQQHVAEEPIAAKSLPPGWEVRTDNSGRTYYVDHNRRRTTWNHPNSQNANITGQYQIHESEACAEFGSLVPDCTMVYDHLNQSVTGTSWDVCTAPSGRYYYIDHVNKTTTWQNPRVISRDHHEHSNSDAQPDSSETEIKSSPP</sequence>
<dbReference type="CDD" id="cd00201">
    <property type="entry name" value="WW"/>
    <property type="match status" value="2"/>
</dbReference>
<dbReference type="Proteomes" id="UP000663866">
    <property type="component" value="Unassembled WGS sequence"/>
</dbReference>
<feature type="region of interest" description="Disordered" evidence="5">
    <location>
        <begin position="138"/>
        <end position="161"/>
    </location>
</feature>
<dbReference type="InterPro" id="IPR036020">
    <property type="entry name" value="WW_dom_sf"/>
</dbReference>
<evidence type="ECO:0000313" key="10">
    <source>
        <dbReference type="EMBL" id="CAF3993504.1"/>
    </source>
</evidence>
<comment type="caution">
    <text evidence="8">The sequence shown here is derived from an EMBL/GenBank/DDBJ whole genome shotgun (WGS) entry which is preliminary data.</text>
</comment>
<dbReference type="GO" id="GO:0005634">
    <property type="term" value="C:nucleus"/>
    <property type="evidence" value="ECO:0007669"/>
    <property type="project" value="UniProtKB-SubCell"/>
</dbReference>
<dbReference type="Proteomes" id="UP000681720">
    <property type="component" value="Unassembled WGS sequence"/>
</dbReference>
<evidence type="ECO:0000313" key="13">
    <source>
        <dbReference type="Proteomes" id="UP000663866"/>
    </source>
</evidence>
<dbReference type="Proteomes" id="UP000663824">
    <property type="component" value="Unassembled WGS sequence"/>
</dbReference>
<keyword evidence="4" id="KW-0539">Nucleus</keyword>
<dbReference type="EMBL" id="CAJNRF010016943">
    <property type="protein sequence ID" value="CAF2216432.1"/>
    <property type="molecule type" value="Genomic_DNA"/>
</dbReference>
<dbReference type="Pfam" id="PF00397">
    <property type="entry name" value="WW"/>
    <property type="match status" value="2"/>
</dbReference>
<protein>
    <recommendedName>
        <fullName evidence="6">WW domain-containing protein</fullName>
    </recommendedName>
</protein>
<evidence type="ECO:0000256" key="4">
    <source>
        <dbReference type="ARBA" id="ARBA00023242"/>
    </source>
</evidence>
<organism evidence="8 12">
    <name type="scientific">Rotaria magnacalcarata</name>
    <dbReference type="NCBI Taxonomy" id="392030"/>
    <lineage>
        <taxon>Eukaryota</taxon>
        <taxon>Metazoa</taxon>
        <taxon>Spiralia</taxon>
        <taxon>Gnathifera</taxon>
        <taxon>Rotifera</taxon>
        <taxon>Eurotatoria</taxon>
        <taxon>Bdelloidea</taxon>
        <taxon>Philodinida</taxon>
        <taxon>Philodinidae</taxon>
        <taxon>Rotaria</taxon>
    </lineage>
</organism>
<proteinExistence type="predicted"/>
<evidence type="ECO:0000259" key="6">
    <source>
        <dbReference type="PROSITE" id="PS50020"/>
    </source>
</evidence>
<dbReference type="Proteomes" id="UP000676336">
    <property type="component" value="Unassembled WGS sequence"/>
</dbReference>
<dbReference type="InterPro" id="IPR001202">
    <property type="entry name" value="WW_dom"/>
</dbReference>
<dbReference type="EMBL" id="CAJOBI010003943">
    <property type="protein sequence ID" value="CAF3985676.1"/>
    <property type="molecule type" value="Genomic_DNA"/>
</dbReference>
<comment type="subcellular location">
    <subcellularLocation>
        <location evidence="2">Cytoplasm</location>
    </subcellularLocation>
    <subcellularLocation>
        <location evidence="1">Nucleus</location>
    </subcellularLocation>
</comment>
<feature type="domain" description="WW" evidence="6">
    <location>
        <begin position="31"/>
        <end position="64"/>
    </location>
</feature>
<dbReference type="EMBL" id="CAJOBJ010004228">
    <property type="protein sequence ID" value="CAF3993504.1"/>
    <property type="molecule type" value="Genomic_DNA"/>
</dbReference>
<dbReference type="PROSITE" id="PS01159">
    <property type="entry name" value="WW_DOMAIN_1"/>
    <property type="match status" value="2"/>
</dbReference>
<evidence type="ECO:0000256" key="2">
    <source>
        <dbReference type="ARBA" id="ARBA00004496"/>
    </source>
</evidence>
<dbReference type="GO" id="GO:0035329">
    <property type="term" value="P:hippo signaling"/>
    <property type="evidence" value="ECO:0007669"/>
    <property type="project" value="TreeGrafter"/>
</dbReference>
<dbReference type="EMBL" id="CAJNRE010006563">
    <property type="protein sequence ID" value="CAF2056644.1"/>
    <property type="molecule type" value="Genomic_DNA"/>
</dbReference>
<dbReference type="GO" id="GO:0003713">
    <property type="term" value="F:transcription coactivator activity"/>
    <property type="evidence" value="ECO:0007669"/>
    <property type="project" value="TreeGrafter"/>
</dbReference>
<reference evidence="8" key="1">
    <citation type="submission" date="2021-02" db="EMBL/GenBank/DDBJ databases">
        <authorList>
            <person name="Nowell W R."/>
        </authorList>
    </citation>
    <scope>NUCLEOTIDE SEQUENCE</scope>
</reference>
<dbReference type="PANTHER" id="PTHR17616:SF8">
    <property type="entry name" value="TRANSCRIPTIONAL COACTIVATOR YORKIE"/>
    <property type="match status" value="1"/>
</dbReference>
<dbReference type="GO" id="GO:0005737">
    <property type="term" value="C:cytoplasm"/>
    <property type="evidence" value="ECO:0007669"/>
    <property type="project" value="UniProtKB-SubCell"/>
</dbReference>
<dbReference type="AlphaFoldDB" id="A0A816ZVX8"/>
<dbReference type="InterPro" id="IPR051583">
    <property type="entry name" value="YAP1"/>
</dbReference>
<evidence type="ECO:0000256" key="5">
    <source>
        <dbReference type="SAM" id="MobiDB-lite"/>
    </source>
</evidence>
<evidence type="ECO:0000313" key="8">
    <source>
        <dbReference type="EMBL" id="CAF2216432.1"/>
    </source>
</evidence>
<dbReference type="GO" id="GO:0045944">
    <property type="term" value="P:positive regulation of transcription by RNA polymerase II"/>
    <property type="evidence" value="ECO:0007669"/>
    <property type="project" value="TreeGrafter"/>
</dbReference>
<evidence type="ECO:0000313" key="7">
    <source>
        <dbReference type="EMBL" id="CAF2056644.1"/>
    </source>
</evidence>
<dbReference type="SMART" id="SM00456">
    <property type="entry name" value="WW"/>
    <property type="match status" value="2"/>
</dbReference>
<dbReference type="Gene3D" id="2.20.70.10">
    <property type="match status" value="2"/>
</dbReference>
<evidence type="ECO:0000313" key="12">
    <source>
        <dbReference type="Proteomes" id="UP000663856"/>
    </source>
</evidence>
<dbReference type="EMBL" id="CAJOBG010007032">
    <property type="protein sequence ID" value="CAF4204843.1"/>
    <property type="molecule type" value="Genomic_DNA"/>
</dbReference>
<dbReference type="Proteomes" id="UP000663856">
    <property type="component" value="Unassembled WGS sequence"/>
</dbReference>
<gene>
    <name evidence="10" type="ORF">GIL414_LOCUS11344</name>
    <name evidence="7" type="ORF">MBJ925_LOCUS14134</name>
    <name evidence="11" type="ORF">OVN521_LOCUS26589</name>
    <name evidence="9" type="ORF">SMN809_LOCUS11111</name>
    <name evidence="8" type="ORF">WKI299_LOCUS35283</name>
</gene>
<feature type="domain" description="WW" evidence="6">
    <location>
        <begin position="101"/>
        <end position="134"/>
    </location>
</feature>
<keyword evidence="13" id="KW-1185">Reference proteome</keyword>
<evidence type="ECO:0000313" key="11">
    <source>
        <dbReference type="EMBL" id="CAF4204843.1"/>
    </source>
</evidence>